<dbReference type="EMBL" id="VSSQ01024018">
    <property type="protein sequence ID" value="MPM71300.1"/>
    <property type="molecule type" value="Genomic_DNA"/>
</dbReference>
<evidence type="ECO:0000256" key="1">
    <source>
        <dbReference type="SAM" id="MobiDB-lite"/>
    </source>
</evidence>
<reference evidence="2" key="1">
    <citation type="submission" date="2019-08" db="EMBL/GenBank/DDBJ databases">
        <authorList>
            <person name="Kucharzyk K."/>
            <person name="Murdoch R.W."/>
            <person name="Higgins S."/>
            <person name="Loffler F."/>
        </authorList>
    </citation>
    <scope>NUCLEOTIDE SEQUENCE</scope>
</reference>
<sequence>MREQADHRGQQRGEQFPNRLQNPIQGGGQGGDNVFNDRRDILDHVLTRFHHVADQQLNIRVRVAQPRRQVADGGLHPGDGAADGLGRFLGGRARNAHFRLNDVNGRVYIVQIADVVLLSGQLFGVRKEPLHLGFCAAVAELEVVEHRVILLGKALIGVLNRRNACAHFVGVVRHVGNRRIRRLGRLGGVAAEGLDEAGRKARDRLHVLIGGHSGGLKSVGGIALDSRAGILEQRVHAAHQLFVVRVSGDDFLAKLDGGGTGGNYDRAHRHADALEDASHLFKLGAGFFRLIAAFPQFIS</sequence>
<organism evidence="2">
    <name type="scientific">bioreactor metagenome</name>
    <dbReference type="NCBI Taxonomy" id="1076179"/>
    <lineage>
        <taxon>unclassified sequences</taxon>
        <taxon>metagenomes</taxon>
        <taxon>ecological metagenomes</taxon>
    </lineage>
</organism>
<dbReference type="AlphaFoldDB" id="A0A645C0K5"/>
<protein>
    <submittedName>
        <fullName evidence="2">Uncharacterized protein</fullName>
    </submittedName>
</protein>
<accession>A0A645C0K5</accession>
<comment type="caution">
    <text evidence="2">The sequence shown here is derived from an EMBL/GenBank/DDBJ whole genome shotgun (WGS) entry which is preliminary data.</text>
</comment>
<gene>
    <name evidence="2" type="ORF">SDC9_118264</name>
</gene>
<feature type="region of interest" description="Disordered" evidence="1">
    <location>
        <begin position="1"/>
        <end position="33"/>
    </location>
</feature>
<evidence type="ECO:0000313" key="2">
    <source>
        <dbReference type="EMBL" id="MPM71300.1"/>
    </source>
</evidence>
<feature type="compositionally biased region" description="Basic and acidic residues" evidence="1">
    <location>
        <begin position="1"/>
        <end position="11"/>
    </location>
</feature>
<proteinExistence type="predicted"/>
<name>A0A645C0K5_9ZZZZ</name>